<keyword evidence="8" id="KW-1185">Reference proteome</keyword>
<evidence type="ECO:0000313" key="8">
    <source>
        <dbReference type="Proteomes" id="UP000187209"/>
    </source>
</evidence>
<keyword evidence="1" id="KW-0723">Serine/threonine-protein kinase</keyword>
<gene>
    <name evidence="7" type="ORF">SteCoe_28938</name>
</gene>
<dbReference type="PROSITE" id="PS50011">
    <property type="entry name" value="PROTEIN_KINASE_DOM"/>
    <property type="match status" value="1"/>
</dbReference>
<dbReference type="GO" id="GO:0005634">
    <property type="term" value="C:nucleus"/>
    <property type="evidence" value="ECO:0007669"/>
    <property type="project" value="TreeGrafter"/>
</dbReference>
<evidence type="ECO:0000256" key="5">
    <source>
        <dbReference type="ARBA" id="ARBA00022840"/>
    </source>
</evidence>
<evidence type="ECO:0000256" key="2">
    <source>
        <dbReference type="ARBA" id="ARBA00022679"/>
    </source>
</evidence>
<dbReference type="EMBL" id="MPUH01000889">
    <property type="protein sequence ID" value="OMJ72581.1"/>
    <property type="molecule type" value="Genomic_DNA"/>
</dbReference>
<dbReference type="SUPFAM" id="SSF56112">
    <property type="entry name" value="Protein kinase-like (PK-like)"/>
    <property type="match status" value="1"/>
</dbReference>
<reference evidence="7 8" key="1">
    <citation type="submission" date="2016-11" db="EMBL/GenBank/DDBJ databases">
        <title>The macronuclear genome of Stentor coeruleus: a giant cell with tiny introns.</title>
        <authorList>
            <person name="Slabodnick M."/>
            <person name="Ruby J.G."/>
            <person name="Reiff S.B."/>
            <person name="Swart E.C."/>
            <person name="Gosai S."/>
            <person name="Prabakaran S."/>
            <person name="Witkowska E."/>
            <person name="Larue G.E."/>
            <person name="Fisher S."/>
            <person name="Freeman R.M."/>
            <person name="Gunawardena J."/>
            <person name="Chu W."/>
            <person name="Stover N.A."/>
            <person name="Gregory B.D."/>
            <person name="Nowacki M."/>
            <person name="Derisi J."/>
            <person name="Roy S.W."/>
            <person name="Marshall W.F."/>
            <person name="Sood P."/>
        </authorList>
    </citation>
    <scope>NUCLEOTIDE SEQUENCE [LARGE SCALE GENOMIC DNA]</scope>
    <source>
        <strain evidence="7">WM001</strain>
    </source>
</reference>
<keyword evidence="2" id="KW-0808">Transferase</keyword>
<dbReference type="Gene3D" id="1.10.510.10">
    <property type="entry name" value="Transferase(Phosphotransferase) domain 1"/>
    <property type="match status" value="1"/>
</dbReference>
<dbReference type="CDD" id="cd00180">
    <property type="entry name" value="PKc"/>
    <property type="match status" value="1"/>
</dbReference>
<keyword evidence="5" id="KW-0067">ATP-binding</keyword>
<accession>A0A1R2B739</accession>
<dbReference type="AlphaFoldDB" id="A0A1R2B739"/>
<feature type="domain" description="Protein kinase" evidence="6">
    <location>
        <begin position="1"/>
        <end position="248"/>
    </location>
</feature>
<evidence type="ECO:0000313" key="7">
    <source>
        <dbReference type="EMBL" id="OMJ72581.1"/>
    </source>
</evidence>
<evidence type="ECO:0000256" key="1">
    <source>
        <dbReference type="ARBA" id="ARBA00022527"/>
    </source>
</evidence>
<comment type="caution">
    <text evidence="7">The sequence shown here is derived from an EMBL/GenBank/DDBJ whole genome shotgun (WGS) entry which is preliminary data.</text>
</comment>
<dbReference type="InterPro" id="IPR000719">
    <property type="entry name" value="Prot_kinase_dom"/>
</dbReference>
<dbReference type="GO" id="GO:0004674">
    <property type="term" value="F:protein serine/threonine kinase activity"/>
    <property type="evidence" value="ECO:0007669"/>
    <property type="project" value="UniProtKB-KW"/>
</dbReference>
<proteinExistence type="predicted"/>
<organism evidence="7 8">
    <name type="scientific">Stentor coeruleus</name>
    <dbReference type="NCBI Taxonomy" id="5963"/>
    <lineage>
        <taxon>Eukaryota</taxon>
        <taxon>Sar</taxon>
        <taxon>Alveolata</taxon>
        <taxon>Ciliophora</taxon>
        <taxon>Postciliodesmatophora</taxon>
        <taxon>Heterotrichea</taxon>
        <taxon>Heterotrichida</taxon>
        <taxon>Stentoridae</taxon>
        <taxon>Stentor</taxon>
    </lineage>
</organism>
<dbReference type="SMART" id="SM00220">
    <property type="entry name" value="S_TKc"/>
    <property type="match status" value="1"/>
</dbReference>
<dbReference type="PANTHER" id="PTHR24345:SF0">
    <property type="entry name" value="CELL CYCLE SERINE_THREONINE-PROTEIN KINASE CDC5_MSD2"/>
    <property type="match status" value="1"/>
</dbReference>
<protein>
    <recommendedName>
        <fullName evidence="6">Protein kinase domain-containing protein</fullName>
    </recommendedName>
</protein>
<evidence type="ECO:0000256" key="3">
    <source>
        <dbReference type="ARBA" id="ARBA00022741"/>
    </source>
</evidence>
<dbReference type="OrthoDB" id="305380at2759"/>
<dbReference type="Proteomes" id="UP000187209">
    <property type="component" value="Unassembled WGS sequence"/>
</dbReference>
<name>A0A1R2B739_9CILI</name>
<dbReference type="PANTHER" id="PTHR24345">
    <property type="entry name" value="SERINE/THREONINE-PROTEIN KINASE PLK"/>
    <property type="match status" value="1"/>
</dbReference>
<keyword evidence="4" id="KW-0418">Kinase</keyword>
<evidence type="ECO:0000259" key="6">
    <source>
        <dbReference type="PROSITE" id="PS50011"/>
    </source>
</evidence>
<keyword evidence="3" id="KW-0547">Nucleotide-binding</keyword>
<dbReference type="Pfam" id="PF00069">
    <property type="entry name" value="Pkinase"/>
    <property type="match status" value="1"/>
</dbReference>
<dbReference type="InterPro" id="IPR008271">
    <property type="entry name" value="Ser/Thr_kinase_AS"/>
</dbReference>
<dbReference type="PROSITE" id="PS00108">
    <property type="entry name" value="PROTEIN_KINASE_ST"/>
    <property type="match status" value="1"/>
</dbReference>
<dbReference type="GO" id="GO:0005524">
    <property type="term" value="F:ATP binding"/>
    <property type="evidence" value="ECO:0007669"/>
    <property type="project" value="UniProtKB-KW"/>
</dbReference>
<evidence type="ECO:0000256" key="4">
    <source>
        <dbReference type="ARBA" id="ARBA00022777"/>
    </source>
</evidence>
<dbReference type="InterPro" id="IPR011009">
    <property type="entry name" value="Kinase-like_dom_sf"/>
</dbReference>
<sequence>MNEYLKKYREKQMISQFVYLVKDYDNQAYIIKFIYLFKNKRSSIKREKKILKQGLPKMFITLLSDEEIINDAKESLTVLKFNYYPTDLKDYLLVNQSIQMITYRKWARQICDGMDQLHKKNILHRDLKPENILLTESNENADVVIADLGFSINIEESKAKTILGTENYIAPEILRRNDYNGKIDVYSYGALVYYMLFKEYVKFDSNGSVLYPENTNPDRITIEFFSKTLKHDPKIRASFEELLKLEFLNFAEAENILPAKFVESEINNFDEESIIEKEKYIVKKELKNFEYIKIAFFYLYVSGPNFFEIFTTETRDVFMIYFHKFSKKVAKKIYEKIFVMNNIQIPDELNNLKFFIESETIATNEMKMKFANPITREIKNKLQNYVNIRCRQNYKANHRVEKVFYHVLKKFNLYIESTL</sequence>